<protein>
    <submittedName>
        <fullName evidence="2">Uncharacterized protein</fullName>
    </submittedName>
</protein>
<dbReference type="AlphaFoldDB" id="A0AAU9IH36"/>
<dbReference type="EMBL" id="CAJZBQ010000004">
    <property type="protein sequence ID" value="CAG9311488.1"/>
    <property type="molecule type" value="Genomic_DNA"/>
</dbReference>
<feature type="transmembrane region" description="Helical" evidence="1">
    <location>
        <begin position="107"/>
        <end position="132"/>
    </location>
</feature>
<keyword evidence="3" id="KW-1185">Reference proteome</keyword>
<comment type="caution">
    <text evidence="2">The sequence shown here is derived from an EMBL/GenBank/DDBJ whole genome shotgun (WGS) entry which is preliminary data.</text>
</comment>
<evidence type="ECO:0000313" key="3">
    <source>
        <dbReference type="Proteomes" id="UP001162131"/>
    </source>
</evidence>
<keyword evidence="1" id="KW-0472">Membrane</keyword>
<keyword evidence="1" id="KW-1133">Transmembrane helix</keyword>
<evidence type="ECO:0000256" key="1">
    <source>
        <dbReference type="SAM" id="Phobius"/>
    </source>
</evidence>
<evidence type="ECO:0000313" key="2">
    <source>
        <dbReference type="EMBL" id="CAG9311488.1"/>
    </source>
</evidence>
<feature type="transmembrane region" description="Helical" evidence="1">
    <location>
        <begin position="24"/>
        <end position="52"/>
    </location>
</feature>
<sequence>MECGECSGCCKECFGWENPIKSGAFLAAANIFFFTIWLYDVSFLQLSLYALIFSIIGFHAYRTIAGEDECCKDCCNKECLEKALEISYEAVNKALGHIRKQTQGKKIYGLIAGLLVLTIIPTNLFCLSWILINACSAIKAAKKFAGIDLKEMCCTSNCPLSDQFSHYLNFIPRARSCRKND</sequence>
<name>A0AAU9IH36_9CILI</name>
<keyword evidence="1" id="KW-0812">Transmembrane</keyword>
<proteinExistence type="predicted"/>
<gene>
    <name evidence="2" type="ORF">BSTOLATCC_MIC3777</name>
</gene>
<organism evidence="2 3">
    <name type="scientific">Blepharisma stoltei</name>
    <dbReference type="NCBI Taxonomy" id="1481888"/>
    <lineage>
        <taxon>Eukaryota</taxon>
        <taxon>Sar</taxon>
        <taxon>Alveolata</taxon>
        <taxon>Ciliophora</taxon>
        <taxon>Postciliodesmatophora</taxon>
        <taxon>Heterotrichea</taxon>
        <taxon>Heterotrichida</taxon>
        <taxon>Blepharismidae</taxon>
        <taxon>Blepharisma</taxon>
    </lineage>
</organism>
<dbReference type="Proteomes" id="UP001162131">
    <property type="component" value="Unassembled WGS sequence"/>
</dbReference>
<reference evidence="2" key="1">
    <citation type="submission" date="2021-09" db="EMBL/GenBank/DDBJ databases">
        <authorList>
            <consortium name="AG Swart"/>
            <person name="Singh M."/>
            <person name="Singh A."/>
            <person name="Seah K."/>
            <person name="Emmerich C."/>
        </authorList>
    </citation>
    <scope>NUCLEOTIDE SEQUENCE</scope>
    <source>
        <strain evidence="2">ATCC30299</strain>
    </source>
</reference>
<accession>A0AAU9IH36</accession>